<sequence length="49" mass="5291">MPEYPLSMLRPSPRTLCSVGKDDGLDLGTPTPEKLGGLGYRRPAEETTS</sequence>
<comment type="caution">
    <text evidence="2">The sequence shown here is derived from an EMBL/GenBank/DDBJ whole genome shotgun (WGS) entry which is preliminary data.</text>
</comment>
<protein>
    <submittedName>
        <fullName evidence="2">Uncharacterized protein</fullName>
    </submittedName>
</protein>
<evidence type="ECO:0000313" key="3">
    <source>
        <dbReference type="Proteomes" id="UP000321523"/>
    </source>
</evidence>
<dbReference type="AlphaFoldDB" id="A0A512E2B5"/>
<dbReference type="Proteomes" id="UP000321523">
    <property type="component" value="Unassembled WGS sequence"/>
</dbReference>
<dbReference type="EMBL" id="BJYZ01000051">
    <property type="protein sequence ID" value="GEO42837.1"/>
    <property type="molecule type" value="Genomic_DNA"/>
</dbReference>
<gene>
    <name evidence="2" type="ORF">SAE02_69850</name>
</gene>
<evidence type="ECO:0000313" key="2">
    <source>
        <dbReference type="EMBL" id="GEO42837.1"/>
    </source>
</evidence>
<feature type="region of interest" description="Disordered" evidence="1">
    <location>
        <begin position="20"/>
        <end position="49"/>
    </location>
</feature>
<accession>A0A512E2B5</accession>
<dbReference type="RefSeq" id="WP_169789452.1">
    <property type="nucleotide sequence ID" value="NZ_BJYZ01000051.1"/>
</dbReference>
<evidence type="ECO:0000256" key="1">
    <source>
        <dbReference type="SAM" id="MobiDB-lite"/>
    </source>
</evidence>
<organism evidence="2 3">
    <name type="scientific">Skermanella aerolata</name>
    <dbReference type="NCBI Taxonomy" id="393310"/>
    <lineage>
        <taxon>Bacteria</taxon>
        <taxon>Pseudomonadati</taxon>
        <taxon>Pseudomonadota</taxon>
        <taxon>Alphaproteobacteria</taxon>
        <taxon>Rhodospirillales</taxon>
        <taxon>Azospirillaceae</taxon>
        <taxon>Skermanella</taxon>
    </lineage>
</organism>
<proteinExistence type="predicted"/>
<reference evidence="2 3" key="1">
    <citation type="submission" date="2019-07" db="EMBL/GenBank/DDBJ databases">
        <title>Whole genome shotgun sequence of Skermanella aerolata NBRC 106429.</title>
        <authorList>
            <person name="Hosoyama A."/>
            <person name="Uohara A."/>
            <person name="Ohji S."/>
            <person name="Ichikawa N."/>
        </authorList>
    </citation>
    <scope>NUCLEOTIDE SEQUENCE [LARGE SCALE GENOMIC DNA]</scope>
    <source>
        <strain evidence="2 3">NBRC 106429</strain>
    </source>
</reference>
<name>A0A512E2B5_9PROT</name>
<keyword evidence="3" id="KW-1185">Reference proteome</keyword>